<name>A0A1V2ICJ8_9ACTN</name>
<dbReference type="OrthoDB" id="9805743at2"/>
<comment type="subunit">
    <text evidence="9">Component of the Sec protein translocase complex. Heterotrimer consisting of SecY, SecE and SecG subunits. The heterotrimers can form oligomers, although 1 heterotrimer is thought to be able to translocate proteins. Interacts with the ribosome. Interacts with SecDF, and other proteins may be involved. Interacts with SecA.</text>
</comment>
<dbReference type="NCBIfam" id="TIGR00964">
    <property type="entry name" value="secE_bact"/>
    <property type="match status" value="1"/>
</dbReference>
<protein>
    <recommendedName>
        <fullName evidence="9">Protein translocase subunit SecE</fullName>
    </recommendedName>
</protein>
<dbReference type="GO" id="GO:0009306">
    <property type="term" value="P:protein secretion"/>
    <property type="evidence" value="ECO:0007669"/>
    <property type="project" value="UniProtKB-UniRule"/>
</dbReference>
<dbReference type="InterPro" id="IPR001901">
    <property type="entry name" value="Translocase_SecE/Sec61-g"/>
</dbReference>
<dbReference type="STRING" id="1834516.BL253_15630"/>
<evidence type="ECO:0000256" key="10">
    <source>
        <dbReference type="SAM" id="MobiDB-lite"/>
    </source>
</evidence>
<evidence type="ECO:0000256" key="6">
    <source>
        <dbReference type="ARBA" id="ARBA00022989"/>
    </source>
</evidence>
<keyword evidence="5 9" id="KW-0653">Protein transport</keyword>
<dbReference type="AlphaFoldDB" id="A0A1V2ICJ8"/>
<dbReference type="Gene3D" id="1.20.5.1030">
    <property type="entry name" value="Preprotein translocase secy subunit"/>
    <property type="match status" value="1"/>
</dbReference>
<feature type="transmembrane region" description="Helical" evidence="9">
    <location>
        <begin position="48"/>
        <end position="69"/>
    </location>
</feature>
<evidence type="ECO:0000256" key="2">
    <source>
        <dbReference type="ARBA" id="ARBA00022448"/>
    </source>
</evidence>
<dbReference type="InterPro" id="IPR005807">
    <property type="entry name" value="SecE_bac"/>
</dbReference>
<dbReference type="GO" id="GO:0006605">
    <property type="term" value="P:protein targeting"/>
    <property type="evidence" value="ECO:0007669"/>
    <property type="project" value="UniProtKB-UniRule"/>
</dbReference>
<evidence type="ECO:0000256" key="3">
    <source>
        <dbReference type="ARBA" id="ARBA00022475"/>
    </source>
</evidence>
<gene>
    <name evidence="9" type="primary">secE</name>
    <name evidence="11" type="ORF">BL253_15630</name>
</gene>
<keyword evidence="7 9" id="KW-0811">Translocation</keyword>
<evidence type="ECO:0000256" key="4">
    <source>
        <dbReference type="ARBA" id="ARBA00022692"/>
    </source>
</evidence>
<dbReference type="GO" id="GO:0043952">
    <property type="term" value="P:protein transport by the Sec complex"/>
    <property type="evidence" value="ECO:0007669"/>
    <property type="project" value="UniProtKB-UniRule"/>
</dbReference>
<dbReference type="RefSeq" id="WP_076817660.1">
    <property type="nucleotide sequence ID" value="NZ_MOMC01000029.1"/>
</dbReference>
<reference evidence="12" key="1">
    <citation type="submission" date="2016-10" db="EMBL/GenBank/DDBJ databases">
        <title>Frankia sp. NRRL B-16386 Genome sequencing.</title>
        <authorList>
            <person name="Ghodhbane-Gtari F."/>
            <person name="Swanson E."/>
            <person name="Gueddou A."/>
            <person name="Hezbri K."/>
            <person name="Ktari K."/>
            <person name="Nouioui I."/>
            <person name="Morris K."/>
            <person name="Simpson S."/>
            <person name="Abebe-Akele F."/>
            <person name="Thomas K."/>
            <person name="Gtari M."/>
            <person name="Tisa L.S."/>
        </authorList>
    </citation>
    <scope>NUCLEOTIDE SEQUENCE [LARGE SCALE GENOMIC DNA]</scope>
    <source>
        <strain evidence="12">NRRL B-16386</strain>
    </source>
</reference>
<sequence>MAATDTDAPARVNQPARAGGRRRTSPLRFYREVVAELRKVVYPSRTELITYVVVVLIFVSVMTAIVASLDFGLTKLVLQIFG</sequence>
<comment type="subcellular location">
    <subcellularLocation>
        <location evidence="9">Cell membrane</location>
        <topology evidence="9">Single-pass membrane protein</topology>
    </subcellularLocation>
    <subcellularLocation>
        <location evidence="1">Membrane</location>
    </subcellularLocation>
</comment>
<evidence type="ECO:0000256" key="8">
    <source>
        <dbReference type="ARBA" id="ARBA00023136"/>
    </source>
</evidence>
<dbReference type="Pfam" id="PF00584">
    <property type="entry name" value="SecE"/>
    <property type="match status" value="1"/>
</dbReference>
<evidence type="ECO:0000256" key="5">
    <source>
        <dbReference type="ARBA" id="ARBA00022927"/>
    </source>
</evidence>
<dbReference type="GO" id="GO:0008320">
    <property type="term" value="F:protein transmembrane transporter activity"/>
    <property type="evidence" value="ECO:0007669"/>
    <property type="project" value="UniProtKB-UniRule"/>
</dbReference>
<evidence type="ECO:0000256" key="9">
    <source>
        <dbReference type="HAMAP-Rule" id="MF_00422"/>
    </source>
</evidence>
<keyword evidence="4 9" id="KW-0812">Transmembrane</keyword>
<dbReference type="EMBL" id="MOMC01000029">
    <property type="protein sequence ID" value="ONH29903.1"/>
    <property type="molecule type" value="Genomic_DNA"/>
</dbReference>
<comment type="similarity">
    <text evidence="9">Belongs to the SecE/SEC61-gamma family.</text>
</comment>
<evidence type="ECO:0000313" key="12">
    <source>
        <dbReference type="Proteomes" id="UP000188929"/>
    </source>
</evidence>
<dbReference type="HAMAP" id="MF_00422">
    <property type="entry name" value="SecE"/>
    <property type="match status" value="1"/>
</dbReference>
<proteinExistence type="inferred from homology"/>
<comment type="function">
    <text evidence="9">Essential subunit of the Sec protein translocation channel SecYEG. Clamps together the 2 halves of SecY. May contact the channel plug during translocation.</text>
</comment>
<dbReference type="Proteomes" id="UP000188929">
    <property type="component" value="Unassembled WGS sequence"/>
</dbReference>
<dbReference type="PANTHER" id="PTHR33910">
    <property type="entry name" value="PROTEIN TRANSLOCASE SUBUNIT SECE"/>
    <property type="match status" value="1"/>
</dbReference>
<keyword evidence="6 9" id="KW-1133">Transmembrane helix</keyword>
<feature type="region of interest" description="Disordered" evidence="10">
    <location>
        <begin position="1"/>
        <end position="23"/>
    </location>
</feature>
<dbReference type="GO" id="GO:0005886">
    <property type="term" value="C:plasma membrane"/>
    <property type="evidence" value="ECO:0007669"/>
    <property type="project" value="UniProtKB-SubCell"/>
</dbReference>
<comment type="caution">
    <text evidence="11">The sequence shown here is derived from an EMBL/GenBank/DDBJ whole genome shotgun (WGS) entry which is preliminary data.</text>
</comment>
<keyword evidence="8 9" id="KW-0472">Membrane</keyword>
<evidence type="ECO:0000313" key="11">
    <source>
        <dbReference type="EMBL" id="ONH29903.1"/>
    </source>
</evidence>
<dbReference type="PANTHER" id="PTHR33910:SF1">
    <property type="entry name" value="PROTEIN TRANSLOCASE SUBUNIT SECE"/>
    <property type="match status" value="1"/>
</dbReference>
<dbReference type="InterPro" id="IPR038379">
    <property type="entry name" value="SecE_sf"/>
</dbReference>
<organism evidence="11 12">
    <name type="scientific">Pseudofrankia asymbiotica</name>
    <dbReference type="NCBI Taxonomy" id="1834516"/>
    <lineage>
        <taxon>Bacteria</taxon>
        <taxon>Bacillati</taxon>
        <taxon>Actinomycetota</taxon>
        <taxon>Actinomycetes</taxon>
        <taxon>Frankiales</taxon>
        <taxon>Frankiaceae</taxon>
        <taxon>Pseudofrankia</taxon>
    </lineage>
</organism>
<evidence type="ECO:0000256" key="7">
    <source>
        <dbReference type="ARBA" id="ARBA00023010"/>
    </source>
</evidence>
<accession>A0A1V2ICJ8</accession>
<evidence type="ECO:0000256" key="1">
    <source>
        <dbReference type="ARBA" id="ARBA00004370"/>
    </source>
</evidence>
<dbReference type="GO" id="GO:0065002">
    <property type="term" value="P:intracellular protein transmembrane transport"/>
    <property type="evidence" value="ECO:0007669"/>
    <property type="project" value="UniProtKB-UniRule"/>
</dbReference>
<keyword evidence="12" id="KW-1185">Reference proteome</keyword>
<keyword evidence="3 9" id="KW-1003">Cell membrane</keyword>
<keyword evidence="2 9" id="KW-0813">Transport</keyword>